<gene>
    <name evidence="3" type="ORF">Cco03nite_54890</name>
</gene>
<evidence type="ECO:0000256" key="1">
    <source>
        <dbReference type="ARBA" id="ARBA00023125"/>
    </source>
</evidence>
<dbReference type="AlphaFoldDB" id="A0A8J3L068"/>
<dbReference type="Gene3D" id="1.10.10.10">
    <property type="entry name" value="Winged helix-like DNA-binding domain superfamily/Winged helix DNA-binding domain"/>
    <property type="match status" value="1"/>
</dbReference>
<dbReference type="RefSeq" id="WP_239167704.1">
    <property type="nucleotide sequence ID" value="NZ_BAAALC010000020.1"/>
</dbReference>
<name>A0A8J3L068_9ACTN</name>
<dbReference type="PANTHER" id="PTHR43214">
    <property type="entry name" value="TWO-COMPONENT RESPONSE REGULATOR"/>
    <property type="match status" value="1"/>
</dbReference>
<dbReference type="InterPro" id="IPR000792">
    <property type="entry name" value="Tscrpt_reg_LuxR_C"/>
</dbReference>
<reference evidence="3 4" key="1">
    <citation type="submission" date="2021-01" db="EMBL/GenBank/DDBJ databases">
        <title>Whole genome shotgun sequence of Catellatospora coxensis NBRC 107359.</title>
        <authorList>
            <person name="Komaki H."/>
            <person name="Tamura T."/>
        </authorList>
    </citation>
    <scope>NUCLEOTIDE SEQUENCE [LARGE SCALE GENOMIC DNA]</scope>
    <source>
        <strain evidence="3 4">NBRC 107359</strain>
    </source>
</reference>
<dbReference type="InterPro" id="IPR039420">
    <property type="entry name" value="WalR-like"/>
</dbReference>
<sequence length="87" mass="9562">MDANAEIPTGRQIEVIRLLADGSTDETIARRLDVSVRTVRRDIADLTRQLDVQGRMALGVAVERLDWLTTLRKPGDDQPHTGPAAAD</sequence>
<protein>
    <recommendedName>
        <fullName evidence="2">HTH luxR-type domain-containing protein</fullName>
    </recommendedName>
</protein>
<dbReference type="CDD" id="cd06170">
    <property type="entry name" value="LuxR_C_like"/>
    <property type="match status" value="1"/>
</dbReference>
<dbReference type="PRINTS" id="PR00038">
    <property type="entry name" value="HTHLUXR"/>
</dbReference>
<dbReference type="EMBL" id="BONI01000053">
    <property type="protein sequence ID" value="GIG08789.1"/>
    <property type="molecule type" value="Genomic_DNA"/>
</dbReference>
<dbReference type="InterPro" id="IPR016032">
    <property type="entry name" value="Sig_transdc_resp-reg_C-effctor"/>
</dbReference>
<evidence type="ECO:0000313" key="3">
    <source>
        <dbReference type="EMBL" id="GIG08789.1"/>
    </source>
</evidence>
<evidence type="ECO:0000259" key="2">
    <source>
        <dbReference type="PROSITE" id="PS50043"/>
    </source>
</evidence>
<comment type="caution">
    <text evidence="3">The sequence shown here is derived from an EMBL/GenBank/DDBJ whole genome shotgun (WGS) entry which is preliminary data.</text>
</comment>
<keyword evidence="4" id="KW-1185">Reference proteome</keyword>
<dbReference type="GO" id="GO:0003677">
    <property type="term" value="F:DNA binding"/>
    <property type="evidence" value="ECO:0007669"/>
    <property type="project" value="UniProtKB-KW"/>
</dbReference>
<keyword evidence="1" id="KW-0238">DNA-binding</keyword>
<proteinExistence type="predicted"/>
<dbReference type="Pfam" id="PF00196">
    <property type="entry name" value="GerE"/>
    <property type="match status" value="1"/>
</dbReference>
<feature type="domain" description="HTH luxR-type" evidence="2">
    <location>
        <begin position="1"/>
        <end position="66"/>
    </location>
</feature>
<evidence type="ECO:0000313" key="4">
    <source>
        <dbReference type="Proteomes" id="UP000630887"/>
    </source>
</evidence>
<dbReference type="SUPFAM" id="SSF46894">
    <property type="entry name" value="C-terminal effector domain of the bipartite response regulators"/>
    <property type="match status" value="1"/>
</dbReference>
<dbReference type="Proteomes" id="UP000630887">
    <property type="component" value="Unassembled WGS sequence"/>
</dbReference>
<accession>A0A8J3L068</accession>
<dbReference type="GO" id="GO:0006355">
    <property type="term" value="P:regulation of DNA-templated transcription"/>
    <property type="evidence" value="ECO:0007669"/>
    <property type="project" value="InterPro"/>
</dbReference>
<dbReference type="InterPro" id="IPR036388">
    <property type="entry name" value="WH-like_DNA-bd_sf"/>
</dbReference>
<dbReference type="SMART" id="SM00421">
    <property type="entry name" value="HTH_LUXR"/>
    <property type="match status" value="1"/>
</dbReference>
<organism evidence="3 4">
    <name type="scientific">Catellatospora coxensis</name>
    <dbReference type="NCBI Taxonomy" id="310354"/>
    <lineage>
        <taxon>Bacteria</taxon>
        <taxon>Bacillati</taxon>
        <taxon>Actinomycetota</taxon>
        <taxon>Actinomycetes</taxon>
        <taxon>Micromonosporales</taxon>
        <taxon>Micromonosporaceae</taxon>
        <taxon>Catellatospora</taxon>
    </lineage>
</organism>
<dbReference type="PROSITE" id="PS50043">
    <property type="entry name" value="HTH_LUXR_2"/>
    <property type="match status" value="1"/>
</dbReference>